<keyword evidence="1" id="KW-0548">Nucleotidyltransferase</keyword>
<comment type="similarity">
    <text evidence="1">Belongs to the reverse transcriptase family. Telomerase subfamily.</text>
</comment>
<comment type="function">
    <text evidence="1">Telomerase is a ribonucleoprotein enzyme essential for the replication of chromosome termini in most eukaryotes. It elongates telomeres. It is a reverse transcriptase that adds simple sequence repeats to chromosome ends by copying a template sequence within the RNA component of the enzyme.</text>
</comment>
<dbReference type="GO" id="GO:0046872">
    <property type="term" value="F:metal ion binding"/>
    <property type="evidence" value="ECO:0007669"/>
    <property type="project" value="UniProtKB-KW"/>
</dbReference>
<dbReference type="Gene3D" id="1.10.132.70">
    <property type="match status" value="1"/>
</dbReference>
<dbReference type="GO" id="GO:0007004">
    <property type="term" value="P:telomere maintenance via telomerase"/>
    <property type="evidence" value="ECO:0007669"/>
    <property type="project" value="TreeGrafter"/>
</dbReference>
<dbReference type="InterPro" id="IPR003545">
    <property type="entry name" value="Telomerase_RT"/>
</dbReference>
<dbReference type="PANTHER" id="PTHR12066">
    <property type="entry name" value="TELOMERASE REVERSE TRANSCRIPTASE"/>
    <property type="match status" value="1"/>
</dbReference>
<keyword evidence="1" id="KW-0695">RNA-directed DNA polymerase</keyword>
<sequence>MAAESRPQRPDPAVRSRPSVSKKRKRRTSSSGPGPTDDQRPPPAKQRRTTGTNVRTLQSADAVKHALLAQYYPTTLTLRQYVLSHLPASSRIRRRKVAAVGTADGSEDDPSGVRAQLATLLDTTLVGLAEVPRETAKEQSEDRLQQWIEYSQRDDSHVTLSGGDASATHLQSEIIDFIIWLLFSREKNPSRTPHHLLCDGLRRRSGPRQQGVPSSIQGLHRVFFNERVAAIKQVPWPQLLQILGKSGESMMINLLLDCSVFLPVEAGRGNYYQLSVKDPSTFERKPTDVIFVRSRIFYARAALNARGLVHFGFKHIHSLSTVATVAEVHSLLKTETATMWNHCKTFGLHNAFTSHVDHLKSAQKFQDYTLREAEIFAKFGKTDGNGSRQLDVRVPKRLRGRLEHMIQRLQTRHARCSYSKLLEHYCPCKWN</sequence>
<evidence type="ECO:0000313" key="3">
    <source>
        <dbReference type="EMBL" id="KAF3762316.1"/>
    </source>
</evidence>
<keyword evidence="1" id="KW-0539">Nucleus</keyword>
<name>A0A9P4XWR7_CRYP1</name>
<evidence type="ECO:0000313" key="4">
    <source>
        <dbReference type="Proteomes" id="UP000803844"/>
    </source>
</evidence>
<dbReference type="PANTHER" id="PTHR12066:SF0">
    <property type="entry name" value="TELOMERASE REVERSE TRANSCRIPTASE"/>
    <property type="match status" value="1"/>
</dbReference>
<comment type="caution">
    <text evidence="3">The sequence shown here is derived from an EMBL/GenBank/DDBJ whole genome shotgun (WGS) entry which is preliminary data.</text>
</comment>
<comment type="catalytic activity">
    <reaction evidence="1">
        <text>DNA(n) + a 2'-deoxyribonucleoside 5'-triphosphate = DNA(n+1) + diphosphate</text>
        <dbReference type="Rhea" id="RHEA:22508"/>
        <dbReference type="Rhea" id="RHEA-COMP:17339"/>
        <dbReference type="Rhea" id="RHEA-COMP:17340"/>
        <dbReference type="ChEBI" id="CHEBI:33019"/>
        <dbReference type="ChEBI" id="CHEBI:61560"/>
        <dbReference type="ChEBI" id="CHEBI:173112"/>
        <dbReference type="EC" id="2.7.7.49"/>
    </reaction>
</comment>
<dbReference type="EMBL" id="MU032350">
    <property type="protein sequence ID" value="KAF3762316.1"/>
    <property type="molecule type" value="Genomic_DNA"/>
</dbReference>
<dbReference type="GO" id="GO:0003720">
    <property type="term" value="F:telomerase activity"/>
    <property type="evidence" value="ECO:0007669"/>
    <property type="project" value="InterPro"/>
</dbReference>
<organism evidence="3 4">
    <name type="scientific">Cryphonectria parasitica (strain ATCC 38755 / EP155)</name>
    <dbReference type="NCBI Taxonomy" id="660469"/>
    <lineage>
        <taxon>Eukaryota</taxon>
        <taxon>Fungi</taxon>
        <taxon>Dikarya</taxon>
        <taxon>Ascomycota</taxon>
        <taxon>Pezizomycotina</taxon>
        <taxon>Sordariomycetes</taxon>
        <taxon>Sordariomycetidae</taxon>
        <taxon>Diaporthales</taxon>
        <taxon>Cryphonectriaceae</taxon>
        <taxon>Cryphonectria-Endothia species complex</taxon>
        <taxon>Cryphonectria</taxon>
    </lineage>
</organism>
<dbReference type="GO" id="GO:0042162">
    <property type="term" value="F:telomeric DNA binding"/>
    <property type="evidence" value="ECO:0007669"/>
    <property type="project" value="TreeGrafter"/>
</dbReference>
<dbReference type="GO" id="GO:0000333">
    <property type="term" value="C:telomerase catalytic core complex"/>
    <property type="evidence" value="ECO:0007669"/>
    <property type="project" value="TreeGrafter"/>
</dbReference>
<evidence type="ECO:0000256" key="2">
    <source>
        <dbReference type="SAM" id="MobiDB-lite"/>
    </source>
</evidence>
<keyword evidence="4" id="KW-1185">Reference proteome</keyword>
<proteinExistence type="inferred from homology"/>
<dbReference type="EC" id="2.7.7.49" evidence="1"/>
<feature type="compositionally biased region" description="Basic and acidic residues" evidence="2">
    <location>
        <begin position="1"/>
        <end position="14"/>
    </location>
</feature>
<dbReference type="GO" id="GO:0000781">
    <property type="term" value="C:chromosome, telomeric region"/>
    <property type="evidence" value="ECO:0007669"/>
    <property type="project" value="UniProtKB-SubCell"/>
</dbReference>
<comment type="subcellular location">
    <subcellularLocation>
        <location evidence="1">Nucleus</location>
    </subcellularLocation>
    <subcellularLocation>
        <location evidence="1">Chromosome</location>
        <location evidence="1">Telomere</location>
    </subcellularLocation>
</comment>
<feature type="region of interest" description="Disordered" evidence="2">
    <location>
        <begin position="1"/>
        <end position="53"/>
    </location>
</feature>
<gene>
    <name evidence="3" type="ORF">M406DRAFT_332695</name>
</gene>
<dbReference type="GeneID" id="63837906"/>
<protein>
    <recommendedName>
        <fullName evidence="1">Telomerase reverse transcriptase</fullName>
        <ecNumber evidence="1">2.7.7.49</ecNumber>
    </recommendedName>
    <alternativeName>
        <fullName evidence="1">Telomerase catalytic subunit</fullName>
    </alternativeName>
</protein>
<accession>A0A9P4XWR7</accession>
<dbReference type="RefSeq" id="XP_040773295.1">
    <property type="nucleotide sequence ID" value="XM_040920777.1"/>
</dbReference>
<keyword evidence="1" id="KW-0158">Chromosome</keyword>
<keyword evidence="1" id="KW-0779">Telomere</keyword>
<dbReference type="OrthoDB" id="289721at2759"/>
<keyword evidence="1" id="KW-0479">Metal-binding</keyword>
<dbReference type="Proteomes" id="UP000803844">
    <property type="component" value="Unassembled WGS sequence"/>
</dbReference>
<reference evidence="3" key="1">
    <citation type="journal article" date="2020" name="Phytopathology">
        <title>Genome sequence of the chestnut blight fungus Cryphonectria parasitica EP155: A fundamental resource for an archetypical invasive plant pathogen.</title>
        <authorList>
            <person name="Crouch J.A."/>
            <person name="Dawe A."/>
            <person name="Aerts A."/>
            <person name="Barry K."/>
            <person name="Churchill A.C.L."/>
            <person name="Grimwood J."/>
            <person name="Hillman B."/>
            <person name="Milgroom M.G."/>
            <person name="Pangilinan J."/>
            <person name="Smith M."/>
            <person name="Salamov A."/>
            <person name="Schmutz J."/>
            <person name="Yadav J."/>
            <person name="Grigoriev I.V."/>
            <person name="Nuss D."/>
        </authorList>
    </citation>
    <scope>NUCLEOTIDE SEQUENCE</scope>
    <source>
        <strain evidence="3">EP155</strain>
    </source>
</reference>
<dbReference type="GO" id="GO:0070034">
    <property type="term" value="F:telomerase RNA binding"/>
    <property type="evidence" value="ECO:0007669"/>
    <property type="project" value="TreeGrafter"/>
</dbReference>
<keyword evidence="1" id="KW-0808">Transferase</keyword>
<dbReference type="AlphaFoldDB" id="A0A9P4XWR7"/>
<evidence type="ECO:0000256" key="1">
    <source>
        <dbReference type="RuleBase" id="RU365061"/>
    </source>
</evidence>
<keyword evidence="1" id="KW-0460">Magnesium</keyword>